<comment type="caution">
    <text evidence="1">The sequence shown here is derived from an EMBL/GenBank/DDBJ whole genome shotgun (WGS) entry which is preliminary data.</text>
</comment>
<reference evidence="2" key="1">
    <citation type="submission" date="2023-07" db="EMBL/GenBank/DDBJ databases">
        <title>Conexibacter stalactiti sp. nov., isolated from stalactites in a lava cave and emended description of the genus Conexibacter.</title>
        <authorList>
            <person name="Lee S.D."/>
        </authorList>
    </citation>
    <scope>NUCLEOTIDE SEQUENCE [LARGE SCALE GENOMIC DNA]</scope>
    <source>
        <strain evidence="2">KCTC 39840</strain>
    </source>
</reference>
<proteinExistence type="predicted"/>
<name>A0ABU4HK60_9ACTN</name>
<gene>
    <name evidence="1" type="ORF">R7226_05080</name>
</gene>
<organism evidence="1 2">
    <name type="scientific">Conexibacter stalactiti</name>
    <dbReference type="NCBI Taxonomy" id="1940611"/>
    <lineage>
        <taxon>Bacteria</taxon>
        <taxon>Bacillati</taxon>
        <taxon>Actinomycetota</taxon>
        <taxon>Thermoleophilia</taxon>
        <taxon>Solirubrobacterales</taxon>
        <taxon>Conexibacteraceae</taxon>
        <taxon>Conexibacter</taxon>
    </lineage>
</organism>
<sequence>MSETRTSSAPSSSNSSRLVIVKPLRSKFVAVCEISRCPIETEAPDAGAIYMVPACGPPIRMLAYVPVAMQTVSPALALTLAFVMAVGVETVVVHAPAETALSASTAVARATTRMTGRIADPFRISQFFRS</sequence>
<keyword evidence="2" id="KW-1185">Reference proteome</keyword>
<dbReference type="Proteomes" id="UP001284601">
    <property type="component" value="Unassembled WGS sequence"/>
</dbReference>
<dbReference type="EMBL" id="JAWSTH010000008">
    <property type="protein sequence ID" value="MDW5593698.1"/>
    <property type="molecule type" value="Genomic_DNA"/>
</dbReference>
<evidence type="ECO:0000313" key="1">
    <source>
        <dbReference type="EMBL" id="MDW5593698.1"/>
    </source>
</evidence>
<protein>
    <submittedName>
        <fullName evidence="1">Uncharacterized protein</fullName>
    </submittedName>
</protein>
<evidence type="ECO:0000313" key="2">
    <source>
        <dbReference type="Proteomes" id="UP001284601"/>
    </source>
</evidence>
<dbReference type="RefSeq" id="WP_318595958.1">
    <property type="nucleotide sequence ID" value="NZ_JAWSTH010000008.1"/>
</dbReference>
<accession>A0ABU4HK60</accession>